<evidence type="ECO:0000313" key="3">
    <source>
        <dbReference type="Proteomes" id="UP001152795"/>
    </source>
</evidence>
<accession>A0A7D9HLT3</accession>
<sequence length="230" mass="24748">MPILQAMFEKANQLLRKRDNVIPKPGATDGSFIVAGNSNTIHVVTLGKGGCLKCDRNCVNNSTRICEHVLAVAQVREKLSEFLAWFRRSKKGPKVLEMALGSAPKNAGRKPSTRKKSNKKKPHVTQVVDLLEDLIAEPVPTPNQIPPAAPQASQAPHRVGPVIQPPPVVSGSGGPQAPQFNPTIQPPMVCGFPQTPAQQLAYHLPSLFSGSPHDHAPQQYLAPQMPAISP</sequence>
<evidence type="ECO:0000256" key="1">
    <source>
        <dbReference type="SAM" id="MobiDB-lite"/>
    </source>
</evidence>
<proteinExistence type="predicted"/>
<protein>
    <submittedName>
        <fullName evidence="2">Uncharacterized protein</fullName>
    </submittedName>
</protein>
<feature type="region of interest" description="Disordered" evidence="1">
    <location>
        <begin position="100"/>
        <end position="123"/>
    </location>
</feature>
<dbReference type="Proteomes" id="UP001152795">
    <property type="component" value="Unassembled WGS sequence"/>
</dbReference>
<keyword evidence="3" id="KW-1185">Reference proteome</keyword>
<evidence type="ECO:0000313" key="2">
    <source>
        <dbReference type="EMBL" id="CAB3985666.1"/>
    </source>
</evidence>
<gene>
    <name evidence="2" type="ORF">PACLA_8A040536</name>
</gene>
<name>A0A7D9HLT3_PARCT</name>
<dbReference type="AlphaFoldDB" id="A0A7D9HLT3"/>
<reference evidence="2" key="1">
    <citation type="submission" date="2020-04" db="EMBL/GenBank/DDBJ databases">
        <authorList>
            <person name="Alioto T."/>
            <person name="Alioto T."/>
            <person name="Gomez Garrido J."/>
        </authorList>
    </citation>
    <scope>NUCLEOTIDE SEQUENCE</scope>
    <source>
        <strain evidence="2">A484AB</strain>
    </source>
</reference>
<feature type="region of interest" description="Disordered" evidence="1">
    <location>
        <begin position="209"/>
        <end position="230"/>
    </location>
</feature>
<organism evidence="2 3">
    <name type="scientific">Paramuricea clavata</name>
    <name type="common">Red gorgonian</name>
    <name type="synonym">Violescent sea-whip</name>
    <dbReference type="NCBI Taxonomy" id="317549"/>
    <lineage>
        <taxon>Eukaryota</taxon>
        <taxon>Metazoa</taxon>
        <taxon>Cnidaria</taxon>
        <taxon>Anthozoa</taxon>
        <taxon>Octocorallia</taxon>
        <taxon>Malacalcyonacea</taxon>
        <taxon>Plexauridae</taxon>
        <taxon>Paramuricea</taxon>
    </lineage>
</organism>
<dbReference type="EMBL" id="CACRXK020000900">
    <property type="protein sequence ID" value="CAB3985666.1"/>
    <property type="molecule type" value="Genomic_DNA"/>
</dbReference>
<feature type="compositionally biased region" description="Basic residues" evidence="1">
    <location>
        <begin position="107"/>
        <end position="123"/>
    </location>
</feature>
<comment type="caution">
    <text evidence="2">The sequence shown here is derived from an EMBL/GenBank/DDBJ whole genome shotgun (WGS) entry which is preliminary data.</text>
</comment>